<feature type="region of interest" description="Disordered" evidence="1">
    <location>
        <begin position="1"/>
        <end position="43"/>
    </location>
</feature>
<accession>X1DIN7</accession>
<name>X1DIN7_9ZZZZ</name>
<proteinExistence type="predicted"/>
<comment type="caution">
    <text evidence="2">The sequence shown here is derived from an EMBL/GenBank/DDBJ whole genome shotgun (WGS) entry which is preliminary data.</text>
</comment>
<dbReference type="AlphaFoldDB" id="X1DIN7"/>
<feature type="compositionally biased region" description="Basic and acidic residues" evidence="1">
    <location>
        <begin position="9"/>
        <end position="19"/>
    </location>
</feature>
<reference evidence="2" key="1">
    <citation type="journal article" date="2014" name="Front. Microbiol.">
        <title>High frequency of phylogenetically diverse reductive dehalogenase-homologous genes in deep subseafloor sedimentary metagenomes.</title>
        <authorList>
            <person name="Kawai M."/>
            <person name="Futagami T."/>
            <person name="Toyoda A."/>
            <person name="Takaki Y."/>
            <person name="Nishi S."/>
            <person name="Hori S."/>
            <person name="Arai W."/>
            <person name="Tsubouchi T."/>
            <person name="Morono Y."/>
            <person name="Uchiyama I."/>
            <person name="Ito T."/>
            <person name="Fujiyama A."/>
            <person name="Inagaki F."/>
            <person name="Takami H."/>
        </authorList>
    </citation>
    <scope>NUCLEOTIDE SEQUENCE</scope>
    <source>
        <strain evidence="2">Expedition CK06-06</strain>
    </source>
</reference>
<gene>
    <name evidence="2" type="ORF">S01H4_45075</name>
</gene>
<evidence type="ECO:0000313" key="2">
    <source>
        <dbReference type="EMBL" id="GAG96276.1"/>
    </source>
</evidence>
<protein>
    <submittedName>
        <fullName evidence="2">Uncharacterized protein</fullName>
    </submittedName>
</protein>
<evidence type="ECO:0000256" key="1">
    <source>
        <dbReference type="SAM" id="MobiDB-lite"/>
    </source>
</evidence>
<organism evidence="2">
    <name type="scientific">marine sediment metagenome</name>
    <dbReference type="NCBI Taxonomy" id="412755"/>
    <lineage>
        <taxon>unclassified sequences</taxon>
        <taxon>metagenomes</taxon>
        <taxon>ecological metagenomes</taxon>
    </lineage>
</organism>
<dbReference type="EMBL" id="BART01025063">
    <property type="protein sequence ID" value="GAG96276.1"/>
    <property type="molecule type" value="Genomic_DNA"/>
</dbReference>
<sequence length="43" mass="4923">MGRNMNELDALKRTDRANNADENDNPESVRLELEDKDDQSCSL</sequence>